<evidence type="ECO:0000256" key="2">
    <source>
        <dbReference type="PROSITE-ProRule" id="PRU00335"/>
    </source>
</evidence>
<dbReference type="InterPro" id="IPR023772">
    <property type="entry name" value="DNA-bd_HTH_TetR-type_CS"/>
</dbReference>
<name>A0ABW3RXH4_9BACL</name>
<dbReference type="PANTHER" id="PTHR43479:SF11">
    <property type="entry name" value="ACREF_ENVCD OPERON REPRESSOR-RELATED"/>
    <property type="match status" value="1"/>
</dbReference>
<dbReference type="InterPro" id="IPR009057">
    <property type="entry name" value="Homeodomain-like_sf"/>
</dbReference>
<dbReference type="Proteomes" id="UP001597262">
    <property type="component" value="Unassembled WGS sequence"/>
</dbReference>
<dbReference type="Pfam" id="PF00440">
    <property type="entry name" value="TetR_N"/>
    <property type="match status" value="1"/>
</dbReference>
<dbReference type="InterPro" id="IPR001647">
    <property type="entry name" value="HTH_TetR"/>
</dbReference>
<protein>
    <submittedName>
        <fullName evidence="4">TetR/AcrR family transcriptional regulator</fullName>
    </submittedName>
</protein>
<dbReference type="PROSITE" id="PS01081">
    <property type="entry name" value="HTH_TETR_1"/>
    <property type="match status" value="1"/>
</dbReference>
<comment type="caution">
    <text evidence="4">The sequence shown here is derived from an EMBL/GenBank/DDBJ whole genome shotgun (WGS) entry which is preliminary data.</text>
</comment>
<accession>A0ABW3RXH4</accession>
<keyword evidence="1 2" id="KW-0238">DNA-binding</keyword>
<gene>
    <name evidence="4" type="ORF">ACFQ3W_08990</name>
</gene>
<dbReference type="PANTHER" id="PTHR43479">
    <property type="entry name" value="ACREF/ENVCD OPERON REPRESSOR-RELATED"/>
    <property type="match status" value="1"/>
</dbReference>
<feature type="domain" description="HTH tetR-type" evidence="3">
    <location>
        <begin position="39"/>
        <end position="99"/>
    </location>
</feature>
<dbReference type="PRINTS" id="PR00455">
    <property type="entry name" value="HTHTETR"/>
</dbReference>
<dbReference type="Gene3D" id="1.10.10.60">
    <property type="entry name" value="Homeodomain-like"/>
    <property type="match status" value="1"/>
</dbReference>
<evidence type="ECO:0000259" key="3">
    <source>
        <dbReference type="PROSITE" id="PS50977"/>
    </source>
</evidence>
<evidence type="ECO:0000313" key="5">
    <source>
        <dbReference type="Proteomes" id="UP001597262"/>
    </source>
</evidence>
<dbReference type="SUPFAM" id="SSF46689">
    <property type="entry name" value="Homeodomain-like"/>
    <property type="match status" value="1"/>
</dbReference>
<feature type="DNA-binding region" description="H-T-H motif" evidence="2">
    <location>
        <begin position="62"/>
        <end position="81"/>
    </location>
</feature>
<dbReference type="InterPro" id="IPR050624">
    <property type="entry name" value="HTH-type_Tx_Regulator"/>
</dbReference>
<evidence type="ECO:0000313" key="4">
    <source>
        <dbReference type="EMBL" id="MFD1176435.1"/>
    </source>
</evidence>
<evidence type="ECO:0000256" key="1">
    <source>
        <dbReference type="ARBA" id="ARBA00023125"/>
    </source>
</evidence>
<keyword evidence="5" id="KW-1185">Reference proteome</keyword>
<organism evidence="4 5">
    <name type="scientific">Paenibacillus puldeungensis</name>
    <dbReference type="NCBI Taxonomy" id="696536"/>
    <lineage>
        <taxon>Bacteria</taxon>
        <taxon>Bacillati</taxon>
        <taxon>Bacillota</taxon>
        <taxon>Bacilli</taxon>
        <taxon>Bacillales</taxon>
        <taxon>Paenibacillaceae</taxon>
        <taxon>Paenibacillus</taxon>
    </lineage>
</organism>
<dbReference type="RefSeq" id="WP_379318821.1">
    <property type="nucleotide sequence ID" value="NZ_JBHTLM010000005.1"/>
</dbReference>
<dbReference type="PROSITE" id="PS50977">
    <property type="entry name" value="HTH_TETR_2"/>
    <property type="match status" value="1"/>
</dbReference>
<reference evidence="5" key="1">
    <citation type="journal article" date="2019" name="Int. J. Syst. Evol. Microbiol.">
        <title>The Global Catalogue of Microorganisms (GCM) 10K type strain sequencing project: providing services to taxonomists for standard genome sequencing and annotation.</title>
        <authorList>
            <consortium name="The Broad Institute Genomics Platform"/>
            <consortium name="The Broad Institute Genome Sequencing Center for Infectious Disease"/>
            <person name="Wu L."/>
            <person name="Ma J."/>
        </authorList>
    </citation>
    <scope>NUCLEOTIDE SEQUENCE [LARGE SCALE GENOMIC DNA]</scope>
    <source>
        <strain evidence="5">CCUG 59189</strain>
    </source>
</reference>
<dbReference type="Gene3D" id="1.10.357.10">
    <property type="entry name" value="Tetracycline Repressor, domain 2"/>
    <property type="match status" value="1"/>
</dbReference>
<sequence length="251" mass="29083">MTFAASTTTIKHRMSIHSMLGKGLIIVYKTSKETQERKDAKRQFILDTAAKVFANRGYHNTTVKDIVEEASISVGSFYFYFKGKEELFAELYLNIAKNFEDTAQRVLDTKNYNLAKNLTRVITANLWMYQSKRELARIMLIEAVGLNPEFEKKRSESVKESSRTMEEWFKRFKVHNPVNIPDERIAALAFESSFYYLILDWLEGNGADKLTDSSYGLSIYNLQALKVPFEDENIKMYVKEVLDELNLVHNP</sequence>
<dbReference type="EMBL" id="JBHTLM010000005">
    <property type="protein sequence ID" value="MFD1176435.1"/>
    <property type="molecule type" value="Genomic_DNA"/>
</dbReference>
<proteinExistence type="predicted"/>